<evidence type="ECO:0000259" key="15">
    <source>
        <dbReference type="PROSITE" id="PS50011"/>
    </source>
</evidence>
<dbReference type="SUPFAM" id="SSF56112">
    <property type="entry name" value="Protein kinase-like (PK-like)"/>
    <property type="match status" value="1"/>
</dbReference>
<evidence type="ECO:0000256" key="3">
    <source>
        <dbReference type="ARBA" id="ARBA00012513"/>
    </source>
</evidence>
<dbReference type="InterPro" id="IPR050823">
    <property type="entry name" value="Plant_Ser_Thr_Prot_Kinase"/>
</dbReference>
<evidence type="ECO:0000256" key="7">
    <source>
        <dbReference type="ARBA" id="ARBA00022741"/>
    </source>
</evidence>
<dbReference type="PANTHER" id="PTHR45621">
    <property type="entry name" value="OS01G0588500 PROTEIN-RELATED"/>
    <property type="match status" value="1"/>
</dbReference>
<feature type="compositionally biased region" description="Polar residues" evidence="14">
    <location>
        <begin position="8"/>
        <end position="44"/>
    </location>
</feature>
<protein>
    <recommendedName>
        <fullName evidence="3">non-specific serine/threonine protein kinase</fullName>
        <ecNumber evidence="3">2.7.11.1</ecNumber>
    </recommendedName>
</protein>
<feature type="region of interest" description="Disordered" evidence="14">
    <location>
        <begin position="384"/>
        <end position="434"/>
    </location>
</feature>
<dbReference type="Pfam" id="PF07714">
    <property type="entry name" value="PK_Tyr_Ser-Thr"/>
    <property type="match status" value="1"/>
</dbReference>
<keyword evidence="6" id="KW-0808">Transferase</keyword>
<dbReference type="FunFam" id="1.10.510.10:FF:000032">
    <property type="entry name" value="Serine/threonine-protein kinase PBS1"/>
    <property type="match status" value="1"/>
</dbReference>
<evidence type="ECO:0000256" key="6">
    <source>
        <dbReference type="ARBA" id="ARBA00022679"/>
    </source>
</evidence>
<evidence type="ECO:0000256" key="14">
    <source>
        <dbReference type="SAM" id="MobiDB-lite"/>
    </source>
</evidence>
<dbReference type="CDD" id="cd14066">
    <property type="entry name" value="STKc_IRAK"/>
    <property type="match status" value="1"/>
</dbReference>
<evidence type="ECO:0000256" key="2">
    <source>
        <dbReference type="ARBA" id="ARBA00008684"/>
    </source>
</evidence>
<dbReference type="InterPro" id="IPR008271">
    <property type="entry name" value="Ser/Thr_kinase_AS"/>
</dbReference>
<keyword evidence="9 12" id="KW-0067">ATP-binding</keyword>
<dbReference type="InterPro" id="IPR001245">
    <property type="entry name" value="Ser-Thr/Tyr_kinase_cat_dom"/>
</dbReference>
<evidence type="ECO:0000256" key="11">
    <source>
        <dbReference type="ARBA" id="ARBA00054261"/>
    </source>
</evidence>
<keyword evidence="4" id="KW-1003">Cell membrane</keyword>
<comment type="subcellular location">
    <subcellularLocation>
        <location evidence="1">Cell membrane</location>
    </subcellularLocation>
</comment>
<dbReference type="PROSITE" id="PS00107">
    <property type="entry name" value="PROTEIN_KINASE_ATP"/>
    <property type="match status" value="1"/>
</dbReference>
<evidence type="ECO:0000256" key="4">
    <source>
        <dbReference type="ARBA" id="ARBA00022475"/>
    </source>
</evidence>
<dbReference type="Gene3D" id="1.10.510.10">
    <property type="entry name" value="Transferase(Phosphotransferase) domain 1"/>
    <property type="match status" value="1"/>
</dbReference>
<evidence type="ECO:0000256" key="1">
    <source>
        <dbReference type="ARBA" id="ARBA00004236"/>
    </source>
</evidence>
<sequence length="434" mass="47808">MGNCFGTPVSNHHTPGTTKSFTPGASRNGSKQINGSPSATSSSGMAEDGKVPKKHSIGGNQETNDKETAVPVPGGRIITPNLKVFSLAELKSATRNFRPDTMLGEGGFGRVFKGWIDEKTYAPSKAGVGIAVAVKKSNLDSLQGWEEWQAEVRFLGKFSHPNLVKLLGYCMDDRQFLLVYEHVPKGSLDNYLFRRHVEPLPWNTRLKIAIGAAQGLAFLHTSENSVIYRDFKSSNILLEGDYNPKLSDFGLAKLGPENGRSHVSTQPMGTYGYAAPEYVATGHLYVRSDVYGFGVVLLEMLTGLIALDPHRPTNQLNLVQWARPSLSDKKKLKKIMDPRLDGQYPLTAATQVAQLILHCLEYDPKSRPHMDEVLDTLEQIAKAKENPSEVKANAKNRTNQRQHHSAHSPYSSHHQSPIHPKHIRSRNGAPAHVA</sequence>
<proteinExistence type="inferred from homology"/>
<evidence type="ECO:0000256" key="8">
    <source>
        <dbReference type="ARBA" id="ARBA00022777"/>
    </source>
</evidence>
<accession>A0A2P2JDJ0</accession>
<dbReference type="AlphaFoldDB" id="A0A2P2JDJ0"/>
<evidence type="ECO:0000256" key="10">
    <source>
        <dbReference type="ARBA" id="ARBA00023136"/>
    </source>
</evidence>
<dbReference type="GO" id="GO:0005524">
    <property type="term" value="F:ATP binding"/>
    <property type="evidence" value="ECO:0007669"/>
    <property type="project" value="UniProtKB-UniRule"/>
</dbReference>
<dbReference type="Gene3D" id="3.30.200.20">
    <property type="entry name" value="Phosphorylase Kinase, domain 1"/>
    <property type="match status" value="1"/>
</dbReference>
<evidence type="ECO:0000256" key="5">
    <source>
        <dbReference type="ARBA" id="ARBA00022527"/>
    </source>
</evidence>
<feature type="region of interest" description="Disordered" evidence="14">
    <location>
        <begin position="1"/>
        <end position="74"/>
    </location>
</feature>
<evidence type="ECO:0000256" key="12">
    <source>
        <dbReference type="PROSITE-ProRule" id="PRU10141"/>
    </source>
</evidence>
<keyword evidence="7 12" id="KW-0547">Nucleotide-binding</keyword>
<dbReference type="InterPro" id="IPR011009">
    <property type="entry name" value="Kinase-like_dom_sf"/>
</dbReference>
<dbReference type="EC" id="2.7.11.1" evidence="3"/>
<dbReference type="PROSITE" id="PS50011">
    <property type="entry name" value="PROTEIN_KINASE_DOM"/>
    <property type="match status" value="1"/>
</dbReference>
<keyword evidence="5 13" id="KW-0723">Serine/threonine-protein kinase</keyword>
<dbReference type="InterPro" id="IPR017441">
    <property type="entry name" value="Protein_kinase_ATP_BS"/>
</dbReference>
<evidence type="ECO:0000256" key="9">
    <source>
        <dbReference type="ARBA" id="ARBA00022840"/>
    </source>
</evidence>
<comment type="function">
    <text evidence="11">May be involved in plant defense signaling.</text>
</comment>
<comment type="similarity">
    <text evidence="2">Belongs to the protein kinase superfamily. Ser/Thr protein kinase family.</text>
</comment>
<evidence type="ECO:0000256" key="13">
    <source>
        <dbReference type="RuleBase" id="RU000304"/>
    </source>
</evidence>
<keyword evidence="8" id="KW-0418">Kinase</keyword>
<keyword evidence="10" id="KW-0472">Membrane</keyword>
<name>A0A2P2JDJ0_RHIMU</name>
<evidence type="ECO:0000313" key="16">
    <source>
        <dbReference type="EMBL" id="MBW91523.1"/>
    </source>
</evidence>
<feature type="compositionally biased region" description="Low complexity" evidence="14">
    <location>
        <begin position="407"/>
        <end position="418"/>
    </location>
</feature>
<dbReference type="FunFam" id="3.30.200.20:FF:000228">
    <property type="entry name" value="Serine/threonine-protein kinase BIK1"/>
    <property type="match status" value="1"/>
</dbReference>
<feature type="binding site" evidence="12">
    <location>
        <position position="136"/>
    </location>
    <ligand>
        <name>ATP</name>
        <dbReference type="ChEBI" id="CHEBI:30616"/>
    </ligand>
</feature>
<reference evidence="16" key="1">
    <citation type="submission" date="2018-02" db="EMBL/GenBank/DDBJ databases">
        <title>Rhizophora mucronata_Transcriptome.</title>
        <authorList>
            <person name="Meera S.P."/>
            <person name="Sreeshan A."/>
            <person name="Augustine A."/>
        </authorList>
    </citation>
    <scope>NUCLEOTIDE SEQUENCE</scope>
    <source>
        <tissue evidence="16">Leaf</tissue>
    </source>
</reference>
<dbReference type="GO" id="GO:0004674">
    <property type="term" value="F:protein serine/threonine kinase activity"/>
    <property type="evidence" value="ECO:0007669"/>
    <property type="project" value="UniProtKB-KW"/>
</dbReference>
<dbReference type="InterPro" id="IPR000719">
    <property type="entry name" value="Prot_kinase_dom"/>
</dbReference>
<dbReference type="GO" id="GO:0005886">
    <property type="term" value="C:plasma membrane"/>
    <property type="evidence" value="ECO:0007669"/>
    <property type="project" value="UniProtKB-SubCell"/>
</dbReference>
<organism evidence="16">
    <name type="scientific">Rhizophora mucronata</name>
    <name type="common">Asiatic mangrove</name>
    <dbReference type="NCBI Taxonomy" id="61149"/>
    <lineage>
        <taxon>Eukaryota</taxon>
        <taxon>Viridiplantae</taxon>
        <taxon>Streptophyta</taxon>
        <taxon>Embryophyta</taxon>
        <taxon>Tracheophyta</taxon>
        <taxon>Spermatophyta</taxon>
        <taxon>Magnoliopsida</taxon>
        <taxon>eudicotyledons</taxon>
        <taxon>Gunneridae</taxon>
        <taxon>Pentapetalae</taxon>
        <taxon>rosids</taxon>
        <taxon>fabids</taxon>
        <taxon>Malpighiales</taxon>
        <taxon>Rhizophoraceae</taxon>
        <taxon>Rhizophora</taxon>
    </lineage>
</organism>
<feature type="domain" description="Protein kinase" evidence="15">
    <location>
        <begin position="97"/>
        <end position="380"/>
    </location>
</feature>
<dbReference type="PROSITE" id="PS00108">
    <property type="entry name" value="PROTEIN_KINASE_ST"/>
    <property type="match status" value="1"/>
</dbReference>
<dbReference type="EMBL" id="GGEC01011040">
    <property type="protein sequence ID" value="MBW91523.1"/>
    <property type="molecule type" value="Transcribed_RNA"/>
</dbReference>